<dbReference type="InterPro" id="IPR035979">
    <property type="entry name" value="RBD_domain_sf"/>
</dbReference>
<name>A0A8H3KW83_9GLOM</name>
<comment type="caution">
    <text evidence="2">The sequence shown here is derived from an EMBL/GenBank/DDBJ whole genome shotgun (WGS) entry which is preliminary data.</text>
</comment>
<gene>
    <name evidence="2" type="ORF">RCL2_000160000</name>
</gene>
<protein>
    <recommendedName>
        <fullName evidence="4">CCHC-type domain-containing protein</fullName>
    </recommendedName>
</protein>
<feature type="region of interest" description="Disordered" evidence="1">
    <location>
        <begin position="1"/>
        <end position="54"/>
    </location>
</feature>
<feature type="region of interest" description="Disordered" evidence="1">
    <location>
        <begin position="184"/>
        <end position="203"/>
    </location>
</feature>
<dbReference type="AlphaFoldDB" id="A0A8H3KW83"/>
<sequence>MTGKRPNTRQQQKKNDKRPEMVVPSGKPQVIIPARSSSSELITPTQHTNSSTGGLSVTVKKEIMAQNQKLTPEQELAIAKQTVLASNLASEQALASDLFKENEKKDDQVEDAADHAVFKLRIDSLTAQKISPQIKKKTTFTCYASDSNEDHMVTTDQATQNDQQPQINTLFKKASMPIIDQQNQSPKMDVDQAPDTTVTQQSNSQPEIINIPDDDDNFILITKTFTAYTEASNFPAHIPRAERAHEATKLLKDYPGFEYTAPSNHTIFDENNNKKTIKIIKAIFSNEDGYNKLLQDNFHFKIMDEDENGDLKELTTSFKFKPTVANKPCKTEEQIINEKDRTIQVFDLPLYMEKATIRCSFCLLGEIKKIETKAVGMYQQAFITYKDAVSVQRFYSKWSHYIRKEYVRVTPVSLSEEQRGIRKSHSLRLSRLPFGTTAINLRPIIEETNAMTCFIPRNTFNYKPMTYAYLSFKNAEDRDIAIKKKFTIRQGKTDKGLFISDPTAQRNICNNCGNPNHIRAGCNIPIRQSRKSNSVKNAWKEKSKSIAQNTKKSYAQIVAGKPKTTHQPNNNSKNVNNGKTPNVNNNNLNSFNNNAKGMTKQNTTHTSHSSTKNHSTKKFLNDSQVSQAQQQYLNSLVDKLVKQLEVQINQEFTTLRNQIDFFGKTITQYKTEREVRLKQIASGTNTPARAKSPSPPSTSKNDANKRVRKDPEYESSSSEEEKIEDMMQTQRKLISRLDTVAGSLQGVIEGAIHNLIGGFVNSQQTNDNGNDEILFDGNEEPFVTDNEDDADIENNVEI</sequence>
<feature type="compositionally biased region" description="Low complexity" evidence="1">
    <location>
        <begin position="568"/>
        <end position="613"/>
    </location>
</feature>
<evidence type="ECO:0000256" key="1">
    <source>
        <dbReference type="SAM" id="MobiDB-lite"/>
    </source>
</evidence>
<dbReference type="Proteomes" id="UP000615446">
    <property type="component" value="Unassembled WGS sequence"/>
</dbReference>
<dbReference type="GO" id="GO:0003676">
    <property type="term" value="F:nucleic acid binding"/>
    <property type="evidence" value="ECO:0007669"/>
    <property type="project" value="InterPro"/>
</dbReference>
<feature type="region of interest" description="Disordered" evidence="1">
    <location>
        <begin position="560"/>
        <end position="617"/>
    </location>
</feature>
<accession>A0A8H3KW83</accession>
<feature type="region of interest" description="Disordered" evidence="1">
    <location>
        <begin position="530"/>
        <end position="549"/>
    </location>
</feature>
<feature type="compositionally biased region" description="Basic and acidic residues" evidence="1">
    <location>
        <begin position="702"/>
        <end position="712"/>
    </location>
</feature>
<proteinExistence type="predicted"/>
<dbReference type="SUPFAM" id="SSF54928">
    <property type="entry name" value="RNA-binding domain, RBD"/>
    <property type="match status" value="1"/>
</dbReference>
<evidence type="ECO:0008006" key="4">
    <source>
        <dbReference type="Google" id="ProtNLM"/>
    </source>
</evidence>
<evidence type="ECO:0000313" key="3">
    <source>
        <dbReference type="Proteomes" id="UP000615446"/>
    </source>
</evidence>
<evidence type="ECO:0000313" key="2">
    <source>
        <dbReference type="EMBL" id="GES74101.1"/>
    </source>
</evidence>
<feature type="region of interest" description="Disordered" evidence="1">
    <location>
        <begin position="679"/>
        <end position="727"/>
    </location>
</feature>
<dbReference type="OrthoDB" id="2353951at2759"/>
<organism evidence="2 3">
    <name type="scientific">Rhizophagus clarus</name>
    <dbReference type="NCBI Taxonomy" id="94130"/>
    <lineage>
        <taxon>Eukaryota</taxon>
        <taxon>Fungi</taxon>
        <taxon>Fungi incertae sedis</taxon>
        <taxon>Mucoromycota</taxon>
        <taxon>Glomeromycotina</taxon>
        <taxon>Glomeromycetes</taxon>
        <taxon>Glomerales</taxon>
        <taxon>Glomeraceae</taxon>
        <taxon>Rhizophagus</taxon>
    </lineage>
</organism>
<reference evidence="2" key="1">
    <citation type="submission" date="2019-10" db="EMBL/GenBank/DDBJ databases">
        <title>Conservation and host-specific expression of non-tandemly repeated heterogenous ribosome RNA gene in arbuscular mycorrhizal fungi.</title>
        <authorList>
            <person name="Maeda T."/>
            <person name="Kobayashi Y."/>
            <person name="Nakagawa T."/>
            <person name="Ezawa T."/>
            <person name="Yamaguchi K."/>
            <person name="Bino T."/>
            <person name="Nishimoto Y."/>
            <person name="Shigenobu S."/>
            <person name="Kawaguchi M."/>
        </authorList>
    </citation>
    <scope>NUCLEOTIDE SEQUENCE</scope>
    <source>
        <strain evidence="2">HR1</strain>
    </source>
</reference>
<feature type="compositionally biased region" description="Polar residues" evidence="1">
    <location>
        <begin position="35"/>
        <end position="54"/>
    </location>
</feature>
<feature type="compositionally biased region" description="Polar residues" evidence="1">
    <location>
        <begin position="194"/>
        <end position="203"/>
    </location>
</feature>
<dbReference type="EMBL" id="BLAL01000011">
    <property type="protein sequence ID" value="GES74101.1"/>
    <property type="molecule type" value="Genomic_DNA"/>
</dbReference>